<reference evidence="1" key="1">
    <citation type="journal article" date="2021" name="Proc. Natl. Acad. Sci. U.S.A.">
        <title>A Catalog of Tens of Thousands of Viruses from Human Metagenomes Reveals Hidden Associations with Chronic Diseases.</title>
        <authorList>
            <person name="Tisza M.J."/>
            <person name="Buck C.B."/>
        </authorList>
    </citation>
    <scope>NUCLEOTIDE SEQUENCE</scope>
    <source>
        <strain evidence="1">CtzA421</strain>
    </source>
</reference>
<sequence length="42" mass="5088">MFFLRDVQSNLRKSYVPINMRITQLKEGICNHRYESCVNRKV</sequence>
<accession>A0A8S5LTY6</accession>
<name>A0A8S5LTY6_9CAUD</name>
<proteinExistence type="predicted"/>
<evidence type="ECO:0000313" key="1">
    <source>
        <dbReference type="EMBL" id="DAD73493.1"/>
    </source>
</evidence>
<protein>
    <submittedName>
        <fullName evidence="1">Uncharacterized protein</fullName>
    </submittedName>
</protein>
<dbReference type="EMBL" id="BK014737">
    <property type="protein sequence ID" value="DAD73493.1"/>
    <property type="molecule type" value="Genomic_DNA"/>
</dbReference>
<organism evidence="1">
    <name type="scientific">Myoviridae sp. ctzA421</name>
    <dbReference type="NCBI Taxonomy" id="2826719"/>
    <lineage>
        <taxon>Viruses</taxon>
        <taxon>Duplodnaviria</taxon>
        <taxon>Heunggongvirae</taxon>
        <taxon>Uroviricota</taxon>
        <taxon>Caudoviricetes</taxon>
    </lineage>
</organism>